<reference evidence="2" key="1">
    <citation type="journal article" date="2022" name="bioRxiv">
        <title>Sequencing and chromosome-scale assembly of the giantPleurodeles waltlgenome.</title>
        <authorList>
            <person name="Brown T."/>
            <person name="Elewa A."/>
            <person name="Iarovenko S."/>
            <person name="Subramanian E."/>
            <person name="Araus A.J."/>
            <person name="Petzold A."/>
            <person name="Susuki M."/>
            <person name="Suzuki K.-i.T."/>
            <person name="Hayashi T."/>
            <person name="Toyoda A."/>
            <person name="Oliveira C."/>
            <person name="Osipova E."/>
            <person name="Leigh N.D."/>
            <person name="Simon A."/>
            <person name="Yun M.H."/>
        </authorList>
    </citation>
    <scope>NUCLEOTIDE SEQUENCE</scope>
    <source>
        <strain evidence="2">20211129_DDA</strain>
        <tissue evidence="2">Liver</tissue>
    </source>
</reference>
<comment type="caution">
    <text evidence="2">The sequence shown here is derived from an EMBL/GenBank/DDBJ whole genome shotgun (WGS) entry which is preliminary data.</text>
</comment>
<feature type="region of interest" description="Disordered" evidence="1">
    <location>
        <begin position="82"/>
        <end position="102"/>
    </location>
</feature>
<dbReference type="EMBL" id="JANPWB010000009">
    <property type="protein sequence ID" value="KAJ1157416.1"/>
    <property type="molecule type" value="Genomic_DNA"/>
</dbReference>
<dbReference type="AlphaFoldDB" id="A0AAV7RX84"/>
<protein>
    <submittedName>
        <fullName evidence="2">Uncharacterized protein</fullName>
    </submittedName>
</protein>
<sequence length="133" mass="14510">MTYWCPGAAPRHLGSADTPRCSEGGCSWGRGWLREPAHLPPPDRRVLLRLRGTELGLRGAPRLWSRLEPCWWTAEVSDLESEAETGTALRPTAGLRSGASGPRWMGVAPGLEEAIYVSGGETGLQRWCGLWAD</sequence>
<keyword evidence="3" id="KW-1185">Reference proteome</keyword>
<evidence type="ECO:0000313" key="2">
    <source>
        <dbReference type="EMBL" id="KAJ1157416.1"/>
    </source>
</evidence>
<gene>
    <name evidence="2" type="ORF">NDU88_010129</name>
</gene>
<evidence type="ECO:0000256" key="1">
    <source>
        <dbReference type="SAM" id="MobiDB-lite"/>
    </source>
</evidence>
<dbReference type="Proteomes" id="UP001066276">
    <property type="component" value="Chromosome 5"/>
</dbReference>
<evidence type="ECO:0000313" key="3">
    <source>
        <dbReference type="Proteomes" id="UP001066276"/>
    </source>
</evidence>
<proteinExistence type="predicted"/>
<organism evidence="2 3">
    <name type="scientific">Pleurodeles waltl</name>
    <name type="common">Iberian ribbed newt</name>
    <dbReference type="NCBI Taxonomy" id="8319"/>
    <lineage>
        <taxon>Eukaryota</taxon>
        <taxon>Metazoa</taxon>
        <taxon>Chordata</taxon>
        <taxon>Craniata</taxon>
        <taxon>Vertebrata</taxon>
        <taxon>Euteleostomi</taxon>
        <taxon>Amphibia</taxon>
        <taxon>Batrachia</taxon>
        <taxon>Caudata</taxon>
        <taxon>Salamandroidea</taxon>
        <taxon>Salamandridae</taxon>
        <taxon>Pleurodelinae</taxon>
        <taxon>Pleurodeles</taxon>
    </lineage>
</organism>
<accession>A0AAV7RX84</accession>
<name>A0AAV7RX84_PLEWA</name>